<evidence type="ECO:0000313" key="2">
    <source>
        <dbReference type="EMBL" id="RRT92156.1"/>
    </source>
</evidence>
<protein>
    <submittedName>
        <fullName evidence="3">Uncharacterized protein</fullName>
    </submittedName>
</protein>
<accession>A0A376GM70</accession>
<gene>
    <name evidence="2" type="ORF">EGI89_06645</name>
    <name evidence="1" type="ORF">FH779_13870</name>
    <name evidence="3" type="ORF">NCTC13456_03273</name>
</gene>
<dbReference type="KEGG" id="efal:FH779_13870"/>
<dbReference type="GeneID" id="78402566"/>
<evidence type="ECO:0000313" key="5">
    <source>
        <dbReference type="Proteomes" id="UP000267844"/>
    </source>
</evidence>
<organism evidence="3 4">
    <name type="scientific">Empedobacter falsenii</name>
    <dbReference type="NCBI Taxonomy" id="343874"/>
    <lineage>
        <taxon>Bacteria</taxon>
        <taxon>Pseudomonadati</taxon>
        <taxon>Bacteroidota</taxon>
        <taxon>Flavobacteriia</taxon>
        <taxon>Flavobacteriales</taxon>
        <taxon>Weeksellaceae</taxon>
        <taxon>Empedobacter</taxon>
    </lineage>
</organism>
<reference evidence="1 6" key="3">
    <citation type="submission" date="2019-06" db="EMBL/GenBank/DDBJ databases">
        <title>Emergence of pandrug resistant Empedobacter falsenii in China.</title>
        <authorList>
            <person name="Dong N."/>
            <person name="Chen S."/>
            <person name="Zhang R."/>
        </authorList>
    </citation>
    <scope>NUCLEOTIDE SEQUENCE [LARGE SCALE GENOMIC DNA]</scope>
    <source>
        <strain evidence="1 6">1681-1</strain>
    </source>
</reference>
<evidence type="ECO:0000313" key="3">
    <source>
        <dbReference type="EMBL" id="STD59606.1"/>
    </source>
</evidence>
<reference evidence="3 4" key="1">
    <citation type="submission" date="2018-06" db="EMBL/GenBank/DDBJ databases">
        <authorList>
            <consortium name="Pathogen Informatics"/>
            <person name="Doyle S."/>
        </authorList>
    </citation>
    <scope>NUCLEOTIDE SEQUENCE [LARGE SCALE GENOMIC DNA]</scope>
    <source>
        <strain evidence="3 4">NCTC13456</strain>
    </source>
</reference>
<dbReference type="EMBL" id="RHPO01000010">
    <property type="protein sequence ID" value="RRT92156.1"/>
    <property type="molecule type" value="Genomic_DNA"/>
</dbReference>
<sequence length="73" mass="8288">MKIIFDGWNEGFQKVTLTHLQIDLLKISLKVAKSNVDKLLDGHSITIDVNDEQLALTFIKEAKNINANCRILH</sequence>
<dbReference type="RefSeq" id="WP_115001689.1">
    <property type="nucleotide sequence ID" value="NZ_CP040908.1"/>
</dbReference>
<name>A0A376GM70_9FLAO</name>
<dbReference type="EMBL" id="CP040908">
    <property type="protein sequence ID" value="QLL59106.1"/>
    <property type="molecule type" value="Genomic_DNA"/>
</dbReference>
<proteinExistence type="predicted"/>
<evidence type="ECO:0000313" key="6">
    <source>
        <dbReference type="Proteomes" id="UP000510643"/>
    </source>
</evidence>
<evidence type="ECO:0000313" key="1">
    <source>
        <dbReference type="EMBL" id="QLL59106.1"/>
    </source>
</evidence>
<dbReference type="AlphaFoldDB" id="A0A376GM70"/>
<evidence type="ECO:0000313" key="4">
    <source>
        <dbReference type="Proteomes" id="UP000254737"/>
    </source>
</evidence>
<keyword evidence="6" id="KW-1185">Reference proteome</keyword>
<reference evidence="2 5" key="2">
    <citation type="submission" date="2018-10" db="EMBL/GenBank/DDBJ databases">
        <title>Transmission dynamics of multidrug resistant bacteria on intensive care unit surfaces.</title>
        <authorList>
            <person name="D'Souza A.W."/>
            <person name="Potter R.F."/>
            <person name="Wallace M."/>
            <person name="Shupe A."/>
            <person name="Patel S."/>
            <person name="Sun S."/>
            <person name="Gul D."/>
            <person name="Kwon J.H."/>
            <person name="Andleeb S."/>
            <person name="Burnham C.-A.D."/>
            <person name="Dantas G."/>
        </authorList>
    </citation>
    <scope>NUCLEOTIDE SEQUENCE [LARGE SCALE GENOMIC DNA]</scope>
    <source>
        <strain evidence="2 5">WF_348</strain>
    </source>
</reference>
<dbReference type="STRING" id="343874.GCA_000805695_03149"/>
<dbReference type="Proteomes" id="UP000267844">
    <property type="component" value="Unassembled WGS sequence"/>
</dbReference>
<dbReference type="Proteomes" id="UP000510643">
    <property type="component" value="Chromosome"/>
</dbReference>
<dbReference type="EMBL" id="UFXS01000001">
    <property type="protein sequence ID" value="STD59606.1"/>
    <property type="molecule type" value="Genomic_DNA"/>
</dbReference>
<dbReference type="Proteomes" id="UP000254737">
    <property type="component" value="Unassembled WGS sequence"/>
</dbReference>